<evidence type="ECO:0000256" key="6">
    <source>
        <dbReference type="ARBA" id="ARBA00023049"/>
    </source>
</evidence>
<evidence type="ECO:0000256" key="5">
    <source>
        <dbReference type="ARBA" id="ARBA00022997"/>
    </source>
</evidence>
<dbReference type="Pfam" id="PF21216">
    <property type="entry name" value="PepQ_N"/>
    <property type="match status" value="1"/>
</dbReference>
<comment type="cofactor">
    <cofactor evidence="1">
        <name>Mn(2+)</name>
        <dbReference type="ChEBI" id="CHEBI:29035"/>
    </cofactor>
</comment>
<dbReference type="GO" id="GO:0016795">
    <property type="term" value="F:phosphoric triester hydrolase activity"/>
    <property type="evidence" value="ECO:0007669"/>
    <property type="project" value="InterPro"/>
</dbReference>
<name>A0A840S222_9BURK</name>
<evidence type="ECO:0000256" key="4">
    <source>
        <dbReference type="ARBA" id="ARBA00022801"/>
    </source>
</evidence>
<protein>
    <submittedName>
        <fullName evidence="10">Xaa-Pro dipeptidase</fullName>
        <ecNumber evidence="10">3.4.13.9</ecNumber>
    </submittedName>
</protein>
<dbReference type="PANTHER" id="PTHR43226:SF8">
    <property type="entry name" value="XAA-PRO DIPEPTIDASE"/>
    <property type="match status" value="1"/>
</dbReference>
<dbReference type="InterPro" id="IPR001131">
    <property type="entry name" value="Peptidase_M24B_aminopep-P_CS"/>
</dbReference>
<feature type="domain" description="Peptidase M24" evidence="8">
    <location>
        <begin position="172"/>
        <end position="438"/>
    </location>
</feature>
<feature type="domain" description="Xaa-Pro dipeptidase N-terminal" evidence="9">
    <location>
        <begin position="12"/>
        <end position="160"/>
    </location>
</feature>
<reference evidence="10 11" key="1">
    <citation type="submission" date="2020-08" db="EMBL/GenBank/DDBJ databases">
        <title>Genomic Encyclopedia of Type Strains, Phase IV (KMG-IV): sequencing the most valuable type-strain genomes for metagenomic binning, comparative biology and taxonomic classification.</title>
        <authorList>
            <person name="Goeker M."/>
        </authorList>
    </citation>
    <scope>NUCLEOTIDE SEQUENCE [LARGE SCALE GENOMIC DNA]</scope>
    <source>
        <strain evidence="10 11">DSM 23958</strain>
    </source>
</reference>
<dbReference type="PANTHER" id="PTHR43226">
    <property type="entry name" value="XAA-PRO AMINOPEPTIDASE 3"/>
    <property type="match status" value="1"/>
</dbReference>
<dbReference type="InterPro" id="IPR000994">
    <property type="entry name" value="Pept_M24"/>
</dbReference>
<dbReference type="OrthoDB" id="9806388at2"/>
<dbReference type="InterPro" id="IPR052433">
    <property type="entry name" value="X-Pro_dipept-like"/>
</dbReference>
<keyword evidence="4 10" id="KW-0378">Hydrolase</keyword>
<evidence type="ECO:0000256" key="7">
    <source>
        <dbReference type="ARBA" id="ARBA00023211"/>
    </source>
</evidence>
<dbReference type="SUPFAM" id="SSF55920">
    <property type="entry name" value="Creatinase/aminopeptidase"/>
    <property type="match status" value="1"/>
</dbReference>
<evidence type="ECO:0000259" key="9">
    <source>
        <dbReference type="Pfam" id="PF21216"/>
    </source>
</evidence>
<accession>A0A840S222</accession>
<dbReference type="HAMAP" id="MF_01279">
    <property type="entry name" value="X_Pro_dipeptid"/>
    <property type="match status" value="1"/>
</dbReference>
<dbReference type="GO" id="GO:0006508">
    <property type="term" value="P:proteolysis"/>
    <property type="evidence" value="ECO:0007669"/>
    <property type="project" value="UniProtKB-KW"/>
</dbReference>
<dbReference type="Gene3D" id="3.90.230.10">
    <property type="entry name" value="Creatinase/methionine aminopeptidase superfamily"/>
    <property type="match status" value="1"/>
</dbReference>
<keyword evidence="3" id="KW-0479">Metal-binding</keyword>
<dbReference type="InterPro" id="IPR029149">
    <property type="entry name" value="Creatin/AminoP/Spt16_N"/>
</dbReference>
<proteinExistence type="inferred from homology"/>
<keyword evidence="2" id="KW-0645">Protease</keyword>
<evidence type="ECO:0000259" key="8">
    <source>
        <dbReference type="Pfam" id="PF00557"/>
    </source>
</evidence>
<dbReference type="GO" id="GO:0005829">
    <property type="term" value="C:cytosol"/>
    <property type="evidence" value="ECO:0007669"/>
    <property type="project" value="TreeGrafter"/>
</dbReference>
<evidence type="ECO:0000313" key="10">
    <source>
        <dbReference type="EMBL" id="MBB5203136.1"/>
    </source>
</evidence>
<dbReference type="RefSeq" id="WP_138857788.1">
    <property type="nucleotide sequence ID" value="NZ_CP040709.1"/>
</dbReference>
<dbReference type="GO" id="GO:0004177">
    <property type="term" value="F:aminopeptidase activity"/>
    <property type="evidence" value="ECO:0007669"/>
    <property type="project" value="TreeGrafter"/>
</dbReference>
<keyword evidence="7" id="KW-0464">Manganese</keyword>
<sequence>MHLPIHSDLGALFAAHIQALQQRCEGLMAAQGYDALAIAAGVEKFAFLDDRPYSFQPNPHFVHWAPLTQHPGSWVLVRPAAKPLLIYLQAEDYWHAVPAAPAGYWVDAFEIVVVRTPEQAAQQLRDAAAHRPAWIAEADALPPGFSGAHNPEPLLAALHFARGVKTEYELQLMRAASRRAALGHLAARAAFEAGGSEADIHGAYLAASGQAERELPYGNIVALSAHAAVLHWQFQDREPPAQPSTLLIDAGAQCAGYASDITRTWLHPQAAAGRAREDFETLLTGMEALELALVDQVRAGSDYVAIHLDAHRRIAALLIEQGLLKGLSAEAAVAQGATRAFFPHGVGHLLGIQVHDIAGLQIDAQGGRRERPAGHPYLRLTRHLEPGMVVTIEPGLYFIPMLLRELQAGPLAAHVDWARVEALKPFGGIRIEDDVVCRAGGAPENLSREAFAALGA</sequence>
<dbReference type="Gene3D" id="3.40.350.10">
    <property type="entry name" value="Creatinase/prolidase N-terminal domain"/>
    <property type="match status" value="1"/>
</dbReference>
<dbReference type="EMBL" id="JACHHO010000001">
    <property type="protein sequence ID" value="MBB5203136.1"/>
    <property type="molecule type" value="Genomic_DNA"/>
</dbReference>
<dbReference type="PROSITE" id="PS00491">
    <property type="entry name" value="PROLINE_PEPTIDASE"/>
    <property type="match status" value="1"/>
</dbReference>
<evidence type="ECO:0000256" key="3">
    <source>
        <dbReference type="ARBA" id="ARBA00022723"/>
    </source>
</evidence>
<dbReference type="EC" id="3.4.13.9" evidence="10"/>
<dbReference type="NCBIfam" id="NF010133">
    <property type="entry name" value="PRK13607.1"/>
    <property type="match status" value="1"/>
</dbReference>
<organism evidence="10 11">
    <name type="scientific">Inhella inkyongensis</name>
    <dbReference type="NCBI Taxonomy" id="392593"/>
    <lineage>
        <taxon>Bacteria</taxon>
        <taxon>Pseudomonadati</taxon>
        <taxon>Pseudomonadota</taxon>
        <taxon>Betaproteobacteria</taxon>
        <taxon>Burkholderiales</taxon>
        <taxon>Sphaerotilaceae</taxon>
        <taxon>Inhella</taxon>
    </lineage>
</organism>
<dbReference type="GO" id="GO:0008237">
    <property type="term" value="F:metallopeptidase activity"/>
    <property type="evidence" value="ECO:0007669"/>
    <property type="project" value="UniProtKB-KW"/>
</dbReference>
<dbReference type="GO" id="GO:0102009">
    <property type="term" value="F:proline dipeptidase activity"/>
    <property type="evidence" value="ECO:0007669"/>
    <property type="project" value="UniProtKB-EC"/>
</dbReference>
<dbReference type="GO" id="GO:0046872">
    <property type="term" value="F:metal ion binding"/>
    <property type="evidence" value="ECO:0007669"/>
    <property type="project" value="UniProtKB-KW"/>
</dbReference>
<dbReference type="AlphaFoldDB" id="A0A840S222"/>
<dbReference type="InterPro" id="IPR022846">
    <property type="entry name" value="X_Pro_dipept"/>
</dbReference>
<evidence type="ECO:0000256" key="1">
    <source>
        <dbReference type="ARBA" id="ARBA00001936"/>
    </source>
</evidence>
<dbReference type="InterPro" id="IPR036005">
    <property type="entry name" value="Creatinase/aminopeptidase-like"/>
</dbReference>
<comment type="caution">
    <text evidence="10">The sequence shown here is derived from an EMBL/GenBank/DDBJ whole genome shotgun (WGS) entry which is preliminary data.</text>
</comment>
<keyword evidence="11" id="KW-1185">Reference proteome</keyword>
<gene>
    <name evidence="10" type="ORF">HNQ51_000429</name>
</gene>
<dbReference type="InterPro" id="IPR048819">
    <property type="entry name" value="PepQ_N"/>
</dbReference>
<dbReference type="Pfam" id="PF00557">
    <property type="entry name" value="Peptidase_M24"/>
    <property type="match status" value="1"/>
</dbReference>
<keyword evidence="6" id="KW-0482">Metalloprotease</keyword>
<evidence type="ECO:0000256" key="2">
    <source>
        <dbReference type="ARBA" id="ARBA00022670"/>
    </source>
</evidence>
<evidence type="ECO:0000313" key="11">
    <source>
        <dbReference type="Proteomes" id="UP000554837"/>
    </source>
</evidence>
<dbReference type="Proteomes" id="UP000554837">
    <property type="component" value="Unassembled WGS sequence"/>
</dbReference>
<keyword evidence="5 10" id="KW-0224">Dipeptidase</keyword>